<evidence type="ECO:0000313" key="5">
    <source>
        <dbReference type="EMBL" id="KIO05188.1"/>
    </source>
</evidence>
<organism evidence="5 6">
    <name type="scientific">Pisolithus tinctorius Marx 270</name>
    <dbReference type="NCBI Taxonomy" id="870435"/>
    <lineage>
        <taxon>Eukaryota</taxon>
        <taxon>Fungi</taxon>
        <taxon>Dikarya</taxon>
        <taxon>Basidiomycota</taxon>
        <taxon>Agaricomycotina</taxon>
        <taxon>Agaricomycetes</taxon>
        <taxon>Agaricomycetidae</taxon>
        <taxon>Boletales</taxon>
        <taxon>Sclerodermatineae</taxon>
        <taxon>Pisolithaceae</taxon>
        <taxon>Pisolithus</taxon>
    </lineage>
</organism>
<proteinExistence type="predicted"/>
<gene>
    <name evidence="5" type="ORF">M404DRAFT_1000202</name>
</gene>
<reference evidence="6" key="2">
    <citation type="submission" date="2015-01" db="EMBL/GenBank/DDBJ databases">
        <title>Evolutionary Origins and Diversification of the Mycorrhizal Mutualists.</title>
        <authorList>
            <consortium name="DOE Joint Genome Institute"/>
            <consortium name="Mycorrhizal Genomics Consortium"/>
            <person name="Kohler A."/>
            <person name="Kuo A."/>
            <person name="Nagy L.G."/>
            <person name="Floudas D."/>
            <person name="Copeland A."/>
            <person name="Barry K.W."/>
            <person name="Cichocki N."/>
            <person name="Veneault-Fourrey C."/>
            <person name="LaButti K."/>
            <person name="Lindquist E.A."/>
            <person name="Lipzen A."/>
            <person name="Lundell T."/>
            <person name="Morin E."/>
            <person name="Murat C."/>
            <person name="Riley R."/>
            <person name="Ohm R."/>
            <person name="Sun H."/>
            <person name="Tunlid A."/>
            <person name="Henrissat B."/>
            <person name="Grigoriev I.V."/>
            <person name="Hibbett D.S."/>
            <person name="Martin F."/>
        </authorList>
    </citation>
    <scope>NUCLEOTIDE SEQUENCE [LARGE SCALE GENOMIC DNA]</scope>
    <source>
        <strain evidence="6">Marx 270</strain>
    </source>
</reference>
<evidence type="ECO:0000256" key="2">
    <source>
        <dbReference type="SAM" id="MobiDB-lite"/>
    </source>
</evidence>
<dbReference type="STRING" id="870435.A0A0C3J817"/>
<feature type="region of interest" description="Disordered" evidence="2">
    <location>
        <begin position="123"/>
        <end position="146"/>
    </location>
</feature>
<reference evidence="5 6" key="1">
    <citation type="submission" date="2014-04" db="EMBL/GenBank/DDBJ databases">
        <authorList>
            <consortium name="DOE Joint Genome Institute"/>
            <person name="Kuo A."/>
            <person name="Kohler A."/>
            <person name="Costa M.D."/>
            <person name="Nagy L.G."/>
            <person name="Floudas D."/>
            <person name="Copeland A."/>
            <person name="Barry K.W."/>
            <person name="Cichocki N."/>
            <person name="Veneault-Fourrey C."/>
            <person name="LaButti K."/>
            <person name="Lindquist E.A."/>
            <person name="Lipzen A."/>
            <person name="Lundell T."/>
            <person name="Morin E."/>
            <person name="Murat C."/>
            <person name="Sun H."/>
            <person name="Tunlid A."/>
            <person name="Henrissat B."/>
            <person name="Grigoriev I.V."/>
            <person name="Hibbett D.S."/>
            <person name="Martin F."/>
            <person name="Nordberg H.P."/>
            <person name="Cantor M.N."/>
            <person name="Hua S.X."/>
        </authorList>
    </citation>
    <scope>NUCLEOTIDE SEQUENCE [LARGE SCALE GENOMIC DNA]</scope>
    <source>
        <strain evidence="5 6">Marx 270</strain>
    </source>
</reference>
<accession>A0A0C3J817</accession>
<dbReference type="InterPro" id="IPR018466">
    <property type="entry name" value="Kre9/Knh1-like_N"/>
</dbReference>
<keyword evidence="6" id="KW-1185">Reference proteome</keyword>
<feature type="chain" id="PRO_5002175449" description="Yeast cell wall synthesis Kre9/Knh1-like N-terminal domain-containing protein" evidence="3">
    <location>
        <begin position="19"/>
        <end position="173"/>
    </location>
</feature>
<evidence type="ECO:0000259" key="4">
    <source>
        <dbReference type="Pfam" id="PF10342"/>
    </source>
</evidence>
<sequence>MLTRFLVAAAALVSAASAQLTITNPSSDSWWVAQSSNTLAWTCNTSPYSNFTILLANSNPSVLVQPIAIIAIQENYDCSETITQQQSTQPAATGYTVLFANPLNSTDVYATSETFEIKALGSSYPATSSSSSPSGTSGSSSPSSTSTTGGALAQYIPAGAGMALALAMGLVVA</sequence>
<protein>
    <recommendedName>
        <fullName evidence="4">Yeast cell wall synthesis Kre9/Knh1-like N-terminal domain-containing protein</fullName>
    </recommendedName>
</protein>
<name>A0A0C3J817_PISTI</name>
<feature type="signal peptide" evidence="3">
    <location>
        <begin position="1"/>
        <end position="18"/>
    </location>
</feature>
<dbReference type="Proteomes" id="UP000054217">
    <property type="component" value="Unassembled WGS sequence"/>
</dbReference>
<dbReference type="AlphaFoldDB" id="A0A0C3J817"/>
<dbReference type="Pfam" id="PF10342">
    <property type="entry name" value="Kre9_KNH"/>
    <property type="match status" value="1"/>
</dbReference>
<dbReference type="HOGENOM" id="CLU_099094_1_0_1"/>
<evidence type="ECO:0000313" key="6">
    <source>
        <dbReference type="Proteomes" id="UP000054217"/>
    </source>
</evidence>
<dbReference type="EMBL" id="KN831968">
    <property type="protein sequence ID" value="KIO05188.1"/>
    <property type="molecule type" value="Genomic_DNA"/>
</dbReference>
<dbReference type="InParanoid" id="A0A0C3J817"/>
<feature type="domain" description="Yeast cell wall synthesis Kre9/Knh1-like N-terminal" evidence="4">
    <location>
        <begin position="24"/>
        <end position="117"/>
    </location>
</feature>
<evidence type="ECO:0000256" key="1">
    <source>
        <dbReference type="ARBA" id="ARBA00022729"/>
    </source>
</evidence>
<keyword evidence="1 3" id="KW-0732">Signal</keyword>
<evidence type="ECO:0000256" key="3">
    <source>
        <dbReference type="SAM" id="SignalP"/>
    </source>
</evidence>
<dbReference type="OrthoDB" id="2576580at2759"/>